<protein>
    <submittedName>
        <fullName evidence="3">RND family efflux transporter</fullName>
    </submittedName>
</protein>
<name>A0A1R3T125_9BACT</name>
<dbReference type="Pfam" id="PF25954">
    <property type="entry name" value="Beta-barrel_RND_2"/>
    <property type="match status" value="1"/>
</dbReference>
<gene>
    <name evidence="3" type="ORF">PSM36_2043</name>
</gene>
<dbReference type="Gene3D" id="2.40.30.170">
    <property type="match status" value="1"/>
</dbReference>
<dbReference type="AlphaFoldDB" id="A0A1R3T125"/>
<evidence type="ECO:0000259" key="2">
    <source>
        <dbReference type="Pfam" id="PF25954"/>
    </source>
</evidence>
<dbReference type="PANTHER" id="PTHR30469:SF15">
    <property type="entry name" value="HLYD FAMILY OF SECRETION PROTEINS"/>
    <property type="match status" value="1"/>
</dbReference>
<dbReference type="PANTHER" id="PTHR30469">
    <property type="entry name" value="MULTIDRUG RESISTANCE PROTEIN MDTA"/>
    <property type="match status" value="1"/>
</dbReference>
<dbReference type="GO" id="GO:0015562">
    <property type="term" value="F:efflux transmembrane transporter activity"/>
    <property type="evidence" value="ECO:0007669"/>
    <property type="project" value="TreeGrafter"/>
</dbReference>
<dbReference type="Proteomes" id="UP000187464">
    <property type="component" value="Chromosome I"/>
</dbReference>
<evidence type="ECO:0000313" key="4">
    <source>
        <dbReference type="Proteomes" id="UP000187464"/>
    </source>
</evidence>
<reference evidence="3 4" key="1">
    <citation type="submission" date="2016-08" db="EMBL/GenBank/DDBJ databases">
        <authorList>
            <person name="Seilhamer J.J."/>
        </authorList>
    </citation>
    <scope>NUCLEOTIDE SEQUENCE [LARGE SCALE GENOMIC DNA]</scope>
    <source>
        <strain evidence="3">M3/6</strain>
    </source>
</reference>
<organism evidence="3 4">
    <name type="scientific">Proteiniphilum saccharofermentans</name>
    <dbReference type="NCBI Taxonomy" id="1642647"/>
    <lineage>
        <taxon>Bacteria</taxon>
        <taxon>Pseudomonadati</taxon>
        <taxon>Bacteroidota</taxon>
        <taxon>Bacteroidia</taxon>
        <taxon>Bacteroidales</taxon>
        <taxon>Dysgonomonadaceae</taxon>
        <taxon>Proteiniphilum</taxon>
    </lineage>
</organism>
<dbReference type="InterPro" id="IPR006143">
    <property type="entry name" value="RND_pump_MFP"/>
</dbReference>
<comment type="similarity">
    <text evidence="1">Belongs to the membrane fusion protein (MFP) (TC 8.A.1) family.</text>
</comment>
<dbReference type="Gene3D" id="2.40.50.100">
    <property type="match status" value="1"/>
</dbReference>
<evidence type="ECO:0000256" key="1">
    <source>
        <dbReference type="ARBA" id="ARBA00009477"/>
    </source>
</evidence>
<feature type="domain" description="CusB-like beta-barrel" evidence="2">
    <location>
        <begin position="204"/>
        <end position="276"/>
    </location>
</feature>
<dbReference type="GO" id="GO:1990281">
    <property type="term" value="C:efflux pump complex"/>
    <property type="evidence" value="ECO:0007669"/>
    <property type="project" value="TreeGrafter"/>
</dbReference>
<dbReference type="InterPro" id="IPR058792">
    <property type="entry name" value="Beta-barrel_RND_2"/>
</dbReference>
<dbReference type="PROSITE" id="PS51257">
    <property type="entry name" value="PROKAR_LIPOPROTEIN"/>
    <property type="match status" value="1"/>
</dbReference>
<sequence length="355" mass="39003">MMQLTNKIAYTTCLLAIFAGGCSTKTTENSGHSATSPATATKVTVQVAKEMAYIPVLNFTGTAEANREAALGASIPGRVEKIHFSKGSYVPEGAVIAEMSDEMLIQAQIELETIRKDFERISRLKEKESVSVMDYDHMKAKFDASQTKVNMLKKNTSITAPFGGVLTDITVQEGENYTFVPSVSSDLKMQSGILTIRQLNPLKITVEVNEKEINSISRGQHADVVFDAYPDEPVSGKVSYISPVLSSVTRTATVEVTIPNREMKLKPGMFGRVSISMPQTTGVFVPVNALYRQQGTGEDYLFMVVDQNRVTRRKVTRGESKGNLVRIPEIRADEYVVVDGKNKLDDGSLIEMVNK</sequence>
<proteinExistence type="inferred from homology"/>
<dbReference type="SUPFAM" id="SSF111369">
    <property type="entry name" value="HlyD-like secretion proteins"/>
    <property type="match status" value="1"/>
</dbReference>
<dbReference type="FunFam" id="2.40.30.170:FF:000010">
    <property type="entry name" value="Efflux RND transporter periplasmic adaptor subunit"/>
    <property type="match status" value="1"/>
</dbReference>
<dbReference type="Gene3D" id="2.40.420.20">
    <property type="match status" value="1"/>
</dbReference>
<dbReference type="STRING" id="1642647.PSM36_2043"/>
<dbReference type="EMBL" id="LT605205">
    <property type="protein sequence ID" value="SCD20850.1"/>
    <property type="molecule type" value="Genomic_DNA"/>
</dbReference>
<dbReference type="RefSeq" id="WP_076930782.1">
    <property type="nucleotide sequence ID" value="NZ_LT605205.1"/>
</dbReference>
<accession>A0A1R3T125</accession>
<keyword evidence="4" id="KW-1185">Reference proteome</keyword>
<dbReference type="KEGG" id="psac:PSM36_2043"/>
<evidence type="ECO:0000313" key="3">
    <source>
        <dbReference type="EMBL" id="SCD20850.1"/>
    </source>
</evidence>
<dbReference type="NCBIfam" id="TIGR01730">
    <property type="entry name" value="RND_mfp"/>
    <property type="match status" value="1"/>
</dbReference>